<gene>
    <name evidence="1" type="ORF">FRX31_022995</name>
</gene>
<organism evidence="1 2">
    <name type="scientific">Thalictrum thalictroides</name>
    <name type="common">Rue-anemone</name>
    <name type="synonym">Anemone thalictroides</name>
    <dbReference type="NCBI Taxonomy" id="46969"/>
    <lineage>
        <taxon>Eukaryota</taxon>
        <taxon>Viridiplantae</taxon>
        <taxon>Streptophyta</taxon>
        <taxon>Embryophyta</taxon>
        <taxon>Tracheophyta</taxon>
        <taxon>Spermatophyta</taxon>
        <taxon>Magnoliopsida</taxon>
        <taxon>Ranunculales</taxon>
        <taxon>Ranunculaceae</taxon>
        <taxon>Thalictroideae</taxon>
        <taxon>Thalictrum</taxon>
    </lineage>
</organism>
<keyword evidence="1" id="KW-0547">Nucleotide-binding</keyword>
<dbReference type="AlphaFoldDB" id="A0A7J6VQR3"/>
<dbReference type="Pfam" id="PF21010">
    <property type="entry name" value="HA2_C"/>
    <property type="match status" value="1"/>
</dbReference>
<name>A0A7J6VQR3_THATH</name>
<dbReference type="OrthoDB" id="5600252at2759"/>
<keyword evidence="1" id="KW-0378">Hydrolase</keyword>
<accession>A0A7J6VQR3</accession>
<protein>
    <submittedName>
        <fullName evidence="1">Dexh-box atp-dependent rna helicase dexh3</fullName>
    </submittedName>
</protein>
<dbReference type="Proteomes" id="UP000554482">
    <property type="component" value="Unassembled WGS sequence"/>
</dbReference>
<reference evidence="1 2" key="1">
    <citation type="submission" date="2020-06" db="EMBL/GenBank/DDBJ databases">
        <title>Transcriptomic and genomic resources for Thalictrum thalictroides and T. hernandezii: Facilitating candidate gene discovery in an emerging model plant lineage.</title>
        <authorList>
            <person name="Arias T."/>
            <person name="Riano-Pachon D.M."/>
            <person name="Di Stilio V.S."/>
        </authorList>
    </citation>
    <scope>NUCLEOTIDE SEQUENCE [LARGE SCALE GENOMIC DNA]</scope>
    <source>
        <strain evidence="2">cv. WT478/WT964</strain>
        <tissue evidence="1">Leaves</tissue>
    </source>
</reference>
<comment type="caution">
    <text evidence="1">The sequence shown here is derived from an EMBL/GenBank/DDBJ whole genome shotgun (WGS) entry which is preliminary data.</text>
</comment>
<keyword evidence="1" id="KW-0347">Helicase</keyword>
<keyword evidence="2" id="KW-1185">Reference proteome</keyword>
<proteinExistence type="predicted"/>
<sequence>MLIMGAIFNCVDPILTVVAGLSVRDPFLMPIDKKDLAEQNLLSAPTLKDIDSLRKEFFSPIKDTGLVHDDPDVYNGWSNAGDLI</sequence>
<evidence type="ECO:0000313" key="1">
    <source>
        <dbReference type="EMBL" id="KAF5187424.1"/>
    </source>
</evidence>
<evidence type="ECO:0000313" key="2">
    <source>
        <dbReference type="Proteomes" id="UP000554482"/>
    </source>
</evidence>
<keyword evidence="1" id="KW-0067">ATP-binding</keyword>
<dbReference type="Gene3D" id="1.20.120.1080">
    <property type="match status" value="1"/>
</dbReference>
<dbReference type="EMBL" id="JABWDY010028008">
    <property type="protein sequence ID" value="KAF5187424.1"/>
    <property type="molecule type" value="Genomic_DNA"/>
</dbReference>
<dbReference type="GO" id="GO:0004386">
    <property type="term" value="F:helicase activity"/>
    <property type="evidence" value="ECO:0007669"/>
    <property type="project" value="UniProtKB-KW"/>
</dbReference>